<feature type="domain" description="Capsule synthesis protein CapA" evidence="2">
    <location>
        <begin position="40"/>
        <end position="298"/>
    </location>
</feature>
<dbReference type="Proteomes" id="UP000034883">
    <property type="component" value="Chromosome"/>
</dbReference>
<evidence type="ECO:0000313" key="4">
    <source>
        <dbReference type="Proteomes" id="UP000034883"/>
    </source>
</evidence>
<evidence type="ECO:0000259" key="2">
    <source>
        <dbReference type="SMART" id="SM00854"/>
    </source>
</evidence>
<comment type="similarity">
    <text evidence="1">Belongs to the CapA family.</text>
</comment>
<dbReference type="KEGG" id="samy:DB32_001269"/>
<dbReference type="InterPro" id="IPR029052">
    <property type="entry name" value="Metallo-depent_PP-like"/>
</dbReference>
<dbReference type="SMART" id="SM00854">
    <property type="entry name" value="PGA_cap"/>
    <property type="match status" value="1"/>
</dbReference>
<protein>
    <submittedName>
        <fullName evidence="3">Capsule biosynthesis protein capA</fullName>
    </submittedName>
</protein>
<evidence type="ECO:0000313" key="3">
    <source>
        <dbReference type="EMBL" id="AKF04120.1"/>
    </source>
</evidence>
<dbReference type="Pfam" id="PF09587">
    <property type="entry name" value="PGA_cap"/>
    <property type="match status" value="1"/>
</dbReference>
<proteinExistence type="inferred from homology"/>
<dbReference type="AlphaFoldDB" id="A0A0F6YGW2"/>
<dbReference type="PANTHER" id="PTHR33393">
    <property type="entry name" value="POLYGLUTAMINE SYNTHESIS ACCESSORY PROTEIN RV0574C-RELATED"/>
    <property type="match status" value="1"/>
</dbReference>
<sequence length="400" mass="42191">MLAAIVAGCGGSIEPSAPTPAITETPIAAVAPTPTARRVVISAAGDLVLNALAMSSVRAHGDEAAGYRALLDGYARAVRDDEIVYLNLEMPLVDDVIPLEPGWAPSATRESRAPVLGGTIALAGVLASIGVDVVGVANNHAYDQGYEGLRRTLAALDDARVAHAGTSSEGLERALEPVILERDGARVAWISATVQLNRRARGAGVIHLGRTSPIERIERAIRDARARADVVVVAPHWGRDFAMRADSEQRALARAFVDAGADVVLGTGPHVLHEVARVPSARGEAIVAYSLGNVASGMGRAYRVGHEPPERVHPANVRAEGRDGLVLRVAMTLDDDGAITIERVEGIPLWTENDFLADPDAVPHVRVVPLDEAAREVRAEREPAMRAALGDAIELVSIAR</sequence>
<keyword evidence="4" id="KW-1185">Reference proteome</keyword>
<dbReference type="PANTHER" id="PTHR33393:SF13">
    <property type="entry name" value="PGA BIOSYNTHESIS PROTEIN CAPA"/>
    <property type="match status" value="1"/>
</dbReference>
<evidence type="ECO:0000256" key="1">
    <source>
        <dbReference type="ARBA" id="ARBA00005662"/>
    </source>
</evidence>
<gene>
    <name evidence="3" type="ORF">DB32_001269</name>
</gene>
<reference evidence="3 4" key="1">
    <citation type="submission" date="2015-03" db="EMBL/GenBank/DDBJ databases">
        <title>Genome assembly of Sandaracinus amylolyticus DSM 53668.</title>
        <authorList>
            <person name="Sharma G."/>
            <person name="Subramanian S."/>
        </authorList>
    </citation>
    <scope>NUCLEOTIDE SEQUENCE [LARGE SCALE GENOMIC DNA]</scope>
    <source>
        <strain evidence="3 4">DSM 53668</strain>
    </source>
</reference>
<accession>A0A0F6YGW2</accession>
<organism evidence="3 4">
    <name type="scientific">Sandaracinus amylolyticus</name>
    <dbReference type="NCBI Taxonomy" id="927083"/>
    <lineage>
        <taxon>Bacteria</taxon>
        <taxon>Pseudomonadati</taxon>
        <taxon>Myxococcota</taxon>
        <taxon>Polyangia</taxon>
        <taxon>Polyangiales</taxon>
        <taxon>Sandaracinaceae</taxon>
        <taxon>Sandaracinus</taxon>
    </lineage>
</organism>
<dbReference type="Gene3D" id="3.60.21.10">
    <property type="match status" value="1"/>
</dbReference>
<dbReference type="InterPro" id="IPR019079">
    <property type="entry name" value="Capsule_synth_CapA"/>
</dbReference>
<dbReference type="SUPFAM" id="SSF56300">
    <property type="entry name" value="Metallo-dependent phosphatases"/>
    <property type="match status" value="1"/>
</dbReference>
<name>A0A0F6YGW2_9BACT</name>
<dbReference type="STRING" id="927083.DB32_001269"/>
<dbReference type="EMBL" id="CP011125">
    <property type="protein sequence ID" value="AKF04120.1"/>
    <property type="molecule type" value="Genomic_DNA"/>
</dbReference>
<dbReference type="InterPro" id="IPR052169">
    <property type="entry name" value="CW_Biosynth-Accessory"/>
</dbReference>